<dbReference type="Proteomes" id="UP000799423">
    <property type="component" value="Unassembled WGS sequence"/>
</dbReference>
<dbReference type="EMBL" id="MU006294">
    <property type="protein sequence ID" value="KAF2853750.1"/>
    <property type="molecule type" value="Genomic_DNA"/>
</dbReference>
<reference evidence="2" key="1">
    <citation type="submission" date="2020-01" db="EMBL/GenBank/DDBJ databases">
        <authorList>
            <consortium name="DOE Joint Genome Institute"/>
            <person name="Haridas S."/>
            <person name="Albert R."/>
            <person name="Binder M."/>
            <person name="Bloem J."/>
            <person name="Labutti K."/>
            <person name="Salamov A."/>
            <person name="Andreopoulos B."/>
            <person name="Baker S.E."/>
            <person name="Barry K."/>
            <person name="Bills G."/>
            <person name="Bluhm B.H."/>
            <person name="Cannon C."/>
            <person name="Castanera R."/>
            <person name="Culley D.E."/>
            <person name="Daum C."/>
            <person name="Ezra D."/>
            <person name="Gonzalez J.B."/>
            <person name="Henrissat B."/>
            <person name="Kuo A."/>
            <person name="Liang C."/>
            <person name="Lipzen A."/>
            <person name="Lutzoni F."/>
            <person name="Magnuson J."/>
            <person name="Mondo S."/>
            <person name="Nolan M."/>
            <person name="Ohm R."/>
            <person name="Pangilinan J."/>
            <person name="Park H.-J."/>
            <person name="Ramirez L."/>
            <person name="Alfaro M."/>
            <person name="Sun H."/>
            <person name="Tritt A."/>
            <person name="Yoshinaga Y."/>
            <person name="Zwiers L.-H."/>
            <person name="Turgeon B.G."/>
            <person name="Goodwin S.B."/>
            <person name="Spatafora J.W."/>
            <person name="Crous P.W."/>
            <person name="Grigoriev I.V."/>
        </authorList>
    </citation>
    <scope>NUCLEOTIDE SEQUENCE</scope>
    <source>
        <strain evidence="2">IPT5</strain>
    </source>
</reference>
<evidence type="ECO:0000313" key="3">
    <source>
        <dbReference type="Proteomes" id="UP000799423"/>
    </source>
</evidence>
<dbReference type="AlphaFoldDB" id="A0A6A7BEC5"/>
<protein>
    <submittedName>
        <fullName evidence="2">Uncharacterized protein</fullName>
    </submittedName>
</protein>
<keyword evidence="3" id="KW-1185">Reference proteome</keyword>
<gene>
    <name evidence="2" type="ORF">T440DRAFT_465515</name>
</gene>
<organism evidence="2 3">
    <name type="scientific">Plenodomus tracheiphilus IPT5</name>
    <dbReference type="NCBI Taxonomy" id="1408161"/>
    <lineage>
        <taxon>Eukaryota</taxon>
        <taxon>Fungi</taxon>
        <taxon>Dikarya</taxon>
        <taxon>Ascomycota</taxon>
        <taxon>Pezizomycotina</taxon>
        <taxon>Dothideomycetes</taxon>
        <taxon>Pleosporomycetidae</taxon>
        <taxon>Pleosporales</taxon>
        <taxon>Pleosporineae</taxon>
        <taxon>Leptosphaeriaceae</taxon>
        <taxon>Plenodomus</taxon>
    </lineage>
</organism>
<feature type="region of interest" description="Disordered" evidence="1">
    <location>
        <begin position="89"/>
        <end position="112"/>
    </location>
</feature>
<accession>A0A6A7BEC5</accession>
<evidence type="ECO:0000256" key="1">
    <source>
        <dbReference type="SAM" id="MobiDB-lite"/>
    </source>
</evidence>
<proteinExistence type="predicted"/>
<name>A0A6A7BEC5_9PLEO</name>
<sequence length="112" mass="12598">MAFAVSFLVGMCHRLHDAGDAVHREHDRFTQYHFTCAFEAWAVTHTQTSLRASLTPWPEVRPSNHPSIPRPLLLLTVRLQHYSYSPPAQLPMVRSSLAGPTSPTALGPRNER</sequence>
<evidence type="ECO:0000313" key="2">
    <source>
        <dbReference type="EMBL" id="KAF2853750.1"/>
    </source>
</evidence>